<dbReference type="InterPro" id="IPR000415">
    <property type="entry name" value="Nitroreductase-like"/>
</dbReference>
<evidence type="ECO:0000256" key="4">
    <source>
        <dbReference type="ARBA" id="ARBA00022643"/>
    </source>
</evidence>
<evidence type="ECO:0000256" key="1">
    <source>
        <dbReference type="ARBA" id="ARBA00001917"/>
    </source>
</evidence>
<accession>A0A933MJW5</accession>
<keyword evidence="5" id="KW-0560">Oxidoreductase</keyword>
<keyword evidence="3" id="KW-0285">Flavoprotein</keyword>
<evidence type="ECO:0000259" key="6">
    <source>
        <dbReference type="Pfam" id="PF00881"/>
    </source>
</evidence>
<comment type="similarity">
    <text evidence="2">Belongs to the nitroreductase family.</text>
</comment>
<dbReference type="Gene3D" id="3.40.109.10">
    <property type="entry name" value="NADH Oxidase"/>
    <property type="match status" value="1"/>
</dbReference>
<dbReference type="GO" id="GO:0016491">
    <property type="term" value="F:oxidoreductase activity"/>
    <property type="evidence" value="ECO:0007669"/>
    <property type="project" value="UniProtKB-KW"/>
</dbReference>
<dbReference type="PANTHER" id="PTHR43673">
    <property type="entry name" value="NAD(P)H NITROREDUCTASE YDGI-RELATED"/>
    <property type="match status" value="1"/>
</dbReference>
<comment type="caution">
    <text evidence="7">The sequence shown here is derived from an EMBL/GenBank/DDBJ whole genome shotgun (WGS) entry which is preliminary data.</text>
</comment>
<name>A0A933MJW5_UNCT6</name>
<evidence type="ECO:0000256" key="2">
    <source>
        <dbReference type="ARBA" id="ARBA00007118"/>
    </source>
</evidence>
<evidence type="ECO:0000313" key="8">
    <source>
        <dbReference type="Proteomes" id="UP000736328"/>
    </source>
</evidence>
<dbReference type="Pfam" id="PF00881">
    <property type="entry name" value="Nitroreductase"/>
    <property type="match status" value="2"/>
</dbReference>
<evidence type="ECO:0000256" key="5">
    <source>
        <dbReference type="ARBA" id="ARBA00023002"/>
    </source>
</evidence>
<dbReference type="AlphaFoldDB" id="A0A933MJW5"/>
<gene>
    <name evidence="7" type="ORF">HY768_07590</name>
</gene>
<sequence>MDVKTAIQTRRAYRWLAPVKIEPEIIEQLAAAASLAPSCFNKQPWRFVFVYGREVLEKLKPAFSPGNEWCHDASMVIAVFSKKELDCAMKDGREYYLFDSGLAVMALILRATELGLVAHPIAGFDPNKVREVLGIPEEMTVVTLINVGKHDANINPKLSPDQAAGEASRPQRLSFEKFAYIDKYSE</sequence>
<feature type="domain" description="Nitroreductase" evidence="6">
    <location>
        <begin position="67"/>
        <end position="149"/>
    </location>
</feature>
<proteinExistence type="inferred from homology"/>
<evidence type="ECO:0000256" key="3">
    <source>
        <dbReference type="ARBA" id="ARBA00022630"/>
    </source>
</evidence>
<comment type="cofactor">
    <cofactor evidence="1">
        <name>FMN</name>
        <dbReference type="ChEBI" id="CHEBI:58210"/>
    </cofactor>
</comment>
<protein>
    <submittedName>
        <fullName evidence="7">Nitroreductase family protein</fullName>
    </submittedName>
</protein>
<dbReference type="SUPFAM" id="SSF55469">
    <property type="entry name" value="FMN-dependent nitroreductase-like"/>
    <property type="match status" value="1"/>
</dbReference>
<dbReference type="InterPro" id="IPR029479">
    <property type="entry name" value="Nitroreductase"/>
</dbReference>
<feature type="domain" description="Nitroreductase" evidence="6">
    <location>
        <begin position="7"/>
        <end position="64"/>
    </location>
</feature>
<evidence type="ECO:0000313" key="7">
    <source>
        <dbReference type="EMBL" id="MBI4727069.1"/>
    </source>
</evidence>
<dbReference type="EMBL" id="JACQXR010000099">
    <property type="protein sequence ID" value="MBI4727069.1"/>
    <property type="molecule type" value="Genomic_DNA"/>
</dbReference>
<keyword evidence="4" id="KW-0288">FMN</keyword>
<organism evidence="7 8">
    <name type="scientific">candidate division TA06 bacterium</name>
    <dbReference type="NCBI Taxonomy" id="2250710"/>
    <lineage>
        <taxon>Bacteria</taxon>
        <taxon>Bacteria division TA06</taxon>
    </lineage>
</organism>
<dbReference type="PANTHER" id="PTHR43673:SF2">
    <property type="entry name" value="NITROREDUCTASE"/>
    <property type="match status" value="1"/>
</dbReference>
<dbReference type="Proteomes" id="UP000736328">
    <property type="component" value="Unassembled WGS sequence"/>
</dbReference>
<reference evidence="7" key="1">
    <citation type="submission" date="2020-07" db="EMBL/GenBank/DDBJ databases">
        <title>Huge and variable diversity of episymbiotic CPR bacteria and DPANN archaea in groundwater ecosystems.</title>
        <authorList>
            <person name="He C.Y."/>
            <person name="Keren R."/>
            <person name="Whittaker M."/>
            <person name="Farag I.F."/>
            <person name="Doudna J."/>
            <person name="Cate J.H.D."/>
            <person name="Banfield J.F."/>
        </authorList>
    </citation>
    <scope>NUCLEOTIDE SEQUENCE</scope>
    <source>
        <strain evidence="7">NC_groundwater_1520_Pr4_B-0.1um_53_5</strain>
    </source>
</reference>